<sequence>MAPYSSWMRCISLMCSATFSMPLSASTRCRCSAAFGSVRLRSCCSSRGYFRMRCIGLMRNDSSVLLCCCLGFRAAKNSCSAWLPSFGCNTFWALLWLAQNDEYSLK</sequence>
<feature type="chain" id="PRO_5014895492" evidence="1">
    <location>
        <begin position="26"/>
        <end position="106"/>
    </location>
</feature>
<feature type="signal peptide" evidence="1">
    <location>
        <begin position="1"/>
        <end position="25"/>
    </location>
</feature>
<keyword evidence="1" id="KW-0732">Signal</keyword>
<reference evidence="2" key="1">
    <citation type="submission" date="2018-01" db="EMBL/GenBank/DDBJ databases">
        <title>An insight into the sialome of Amazonian anophelines.</title>
        <authorList>
            <person name="Ribeiro J.M."/>
            <person name="Scarpassa V."/>
            <person name="Calvo E."/>
        </authorList>
    </citation>
    <scope>NUCLEOTIDE SEQUENCE</scope>
</reference>
<protein>
    <submittedName>
        <fullName evidence="2">Putative secreted protein</fullName>
    </submittedName>
</protein>
<proteinExistence type="predicted"/>
<dbReference type="AlphaFoldDB" id="A0A2M4CZX9"/>
<accession>A0A2M4CZX9</accession>
<evidence type="ECO:0000256" key="1">
    <source>
        <dbReference type="SAM" id="SignalP"/>
    </source>
</evidence>
<organism evidence="2">
    <name type="scientific">Anopheles darlingi</name>
    <name type="common">Mosquito</name>
    <dbReference type="NCBI Taxonomy" id="43151"/>
    <lineage>
        <taxon>Eukaryota</taxon>
        <taxon>Metazoa</taxon>
        <taxon>Ecdysozoa</taxon>
        <taxon>Arthropoda</taxon>
        <taxon>Hexapoda</taxon>
        <taxon>Insecta</taxon>
        <taxon>Pterygota</taxon>
        <taxon>Neoptera</taxon>
        <taxon>Endopterygota</taxon>
        <taxon>Diptera</taxon>
        <taxon>Nematocera</taxon>
        <taxon>Culicoidea</taxon>
        <taxon>Culicidae</taxon>
        <taxon>Anophelinae</taxon>
        <taxon>Anopheles</taxon>
    </lineage>
</organism>
<name>A0A2M4CZX9_ANODA</name>
<dbReference type="EMBL" id="GGFL01006706">
    <property type="protein sequence ID" value="MBW70884.1"/>
    <property type="molecule type" value="Transcribed_RNA"/>
</dbReference>
<evidence type="ECO:0000313" key="2">
    <source>
        <dbReference type="EMBL" id="MBW70884.1"/>
    </source>
</evidence>